<keyword evidence="5" id="KW-1185">Reference proteome</keyword>
<proteinExistence type="predicted"/>
<dbReference type="SUPFAM" id="SSF52172">
    <property type="entry name" value="CheY-like"/>
    <property type="match status" value="1"/>
</dbReference>
<dbReference type="Proteomes" id="UP000030661">
    <property type="component" value="Unassembled WGS sequence"/>
</dbReference>
<dbReference type="AlphaFoldDB" id="A0A0S6WAR9"/>
<evidence type="ECO:0000256" key="2">
    <source>
        <dbReference type="PROSITE-ProRule" id="PRU00169"/>
    </source>
</evidence>
<reference evidence="4" key="1">
    <citation type="journal article" date="2015" name="PeerJ">
        <title>First genomic representation of candidate bacterial phylum KSB3 points to enhanced environmental sensing as a trigger of wastewater bulking.</title>
        <authorList>
            <person name="Sekiguchi Y."/>
            <person name="Ohashi A."/>
            <person name="Parks D.H."/>
            <person name="Yamauchi T."/>
            <person name="Tyson G.W."/>
            <person name="Hugenholtz P."/>
        </authorList>
    </citation>
    <scope>NUCLEOTIDE SEQUENCE [LARGE SCALE GENOMIC DNA]</scope>
</reference>
<dbReference type="PANTHER" id="PTHR44591">
    <property type="entry name" value="STRESS RESPONSE REGULATOR PROTEIN 1"/>
    <property type="match status" value="1"/>
</dbReference>
<dbReference type="InterPro" id="IPR050595">
    <property type="entry name" value="Bact_response_regulator"/>
</dbReference>
<feature type="modified residue" description="4-aspartylphosphate" evidence="2">
    <location>
        <position position="51"/>
    </location>
</feature>
<organism evidence="4">
    <name type="scientific">Vecturithrix granuli</name>
    <dbReference type="NCBI Taxonomy" id="1499967"/>
    <lineage>
        <taxon>Bacteria</taxon>
        <taxon>Candidatus Moduliflexota</taxon>
        <taxon>Candidatus Vecturitrichia</taxon>
        <taxon>Candidatus Vecturitrichales</taxon>
        <taxon>Candidatus Vecturitrichaceae</taxon>
        <taxon>Candidatus Vecturithrix</taxon>
    </lineage>
</organism>
<dbReference type="Gene3D" id="3.40.50.2300">
    <property type="match status" value="1"/>
</dbReference>
<dbReference type="PROSITE" id="PS50110">
    <property type="entry name" value="RESPONSE_REGULATORY"/>
    <property type="match status" value="1"/>
</dbReference>
<feature type="domain" description="Response regulatory" evidence="3">
    <location>
        <begin position="3"/>
        <end position="118"/>
    </location>
</feature>
<dbReference type="InterPro" id="IPR011006">
    <property type="entry name" value="CheY-like_superfamily"/>
</dbReference>
<dbReference type="eggNOG" id="COG0745">
    <property type="taxonomic scope" value="Bacteria"/>
</dbReference>
<dbReference type="STRING" id="1499967.U27_02242"/>
<protein>
    <submittedName>
        <fullName evidence="4">Response regulator receiver domain protein, CheY-like protein</fullName>
    </submittedName>
</protein>
<accession>A0A0S6WAR9</accession>
<evidence type="ECO:0000313" key="5">
    <source>
        <dbReference type="Proteomes" id="UP000030661"/>
    </source>
</evidence>
<evidence type="ECO:0000256" key="1">
    <source>
        <dbReference type="ARBA" id="ARBA00022553"/>
    </source>
</evidence>
<dbReference type="Pfam" id="PF00072">
    <property type="entry name" value="Response_reg"/>
    <property type="match status" value="1"/>
</dbReference>
<dbReference type="EMBL" id="DF820463">
    <property type="protein sequence ID" value="GAK55409.1"/>
    <property type="molecule type" value="Genomic_DNA"/>
</dbReference>
<evidence type="ECO:0000313" key="4">
    <source>
        <dbReference type="EMBL" id="GAK55409.1"/>
    </source>
</evidence>
<gene>
    <name evidence="4" type="ORF">U27_02242</name>
</gene>
<sequence length="119" mass="13599">MAKILVIDDAEDTRDLVEQVLGDEHEVITLSSWVNVSHYIYHHDLDLILVDVNMPCLSGDTLTEILLKKVQSRPLNIVLFSGMDESELKRKAQAVNARGYLPKTFDADLLRLRVQHFLK</sequence>
<dbReference type="PANTHER" id="PTHR44591:SF3">
    <property type="entry name" value="RESPONSE REGULATORY DOMAIN-CONTAINING PROTEIN"/>
    <property type="match status" value="1"/>
</dbReference>
<dbReference type="HOGENOM" id="CLU_000445_69_17_0"/>
<name>A0A0S6WAR9_VECG1</name>
<dbReference type="GO" id="GO:0000160">
    <property type="term" value="P:phosphorelay signal transduction system"/>
    <property type="evidence" value="ECO:0007669"/>
    <property type="project" value="InterPro"/>
</dbReference>
<evidence type="ECO:0000259" key="3">
    <source>
        <dbReference type="PROSITE" id="PS50110"/>
    </source>
</evidence>
<dbReference type="InterPro" id="IPR001789">
    <property type="entry name" value="Sig_transdc_resp-reg_receiver"/>
</dbReference>
<keyword evidence="1 2" id="KW-0597">Phosphoprotein</keyword>
<dbReference type="SMART" id="SM00448">
    <property type="entry name" value="REC"/>
    <property type="match status" value="1"/>
</dbReference>